<dbReference type="KEGG" id="mhu:Mhun_3131"/>
<dbReference type="Gene3D" id="3.90.70.10">
    <property type="entry name" value="Cysteine proteinases"/>
    <property type="match status" value="1"/>
</dbReference>
<dbReference type="PROSITE" id="PS00137">
    <property type="entry name" value="SUBTILASE_HIS"/>
    <property type="match status" value="1"/>
</dbReference>
<dbReference type="Pfam" id="PF22148">
    <property type="entry name" value="Fervidolysin_NPro-like"/>
    <property type="match status" value="1"/>
</dbReference>
<dbReference type="PROSITE" id="PS00138">
    <property type="entry name" value="SUBTILASE_SER"/>
    <property type="match status" value="1"/>
</dbReference>
<dbReference type="InterPro" id="IPR034204">
    <property type="entry name" value="PfSUB1-like_cat_dom"/>
</dbReference>
<dbReference type="InParanoid" id="Q2FUI8"/>
<dbReference type="PROSITE" id="PS51892">
    <property type="entry name" value="SUBTILASE"/>
    <property type="match status" value="1"/>
</dbReference>
<dbReference type="InterPro" id="IPR022409">
    <property type="entry name" value="PKD/Chitinase_dom"/>
</dbReference>
<dbReference type="AlphaFoldDB" id="Q2FUI8"/>
<dbReference type="STRING" id="323259.Mhun_3131"/>
<dbReference type="GO" id="GO:0006508">
    <property type="term" value="P:proteolysis"/>
    <property type="evidence" value="ECO:0007669"/>
    <property type="project" value="UniProtKB-KW"/>
</dbReference>
<evidence type="ECO:0000256" key="4">
    <source>
        <dbReference type="ARBA" id="ARBA00022825"/>
    </source>
</evidence>
<dbReference type="InterPro" id="IPR022398">
    <property type="entry name" value="Peptidase_S8_His-AS"/>
</dbReference>
<proteinExistence type="inferred from homology"/>
<evidence type="ECO:0000256" key="5">
    <source>
        <dbReference type="PIRSR" id="PIRSR615500-1"/>
    </source>
</evidence>
<dbReference type="OrthoDB" id="137612at2157"/>
<dbReference type="GO" id="GO:0008234">
    <property type="term" value="F:cysteine-type peptidase activity"/>
    <property type="evidence" value="ECO:0007669"/>
    <property type="project" value="InterPro"/>
</dbReference>
<dbReference type="PANTHER" id="PTHR43399:SF4">
    <property type="entry name" value="CELL WALL-ASSOCIATED PROTEASE"/>
    <property type="match status" value="1"/>
</dbReference>
<dbReference type="InterPro" id="IPR039417">
    <property type="entry name" value="Peptidase_C1A_papain-like"/>
</dbReference>
<evidence type="ECO:0000259" key="8">
    <source>
        <dbReference type="PROSITE" id="PS50093"/>
    </source>
</evidence>
<evidence type="ECO:0000313" key="9">
    <source>
        <dbReference type="EMBL" id="ABD42817.1"/>
    </source>
</evidence>
<protein>
    <submittedName>
        <fullName evidence="9">Peptidase C1A, papain</fullName>
    </submittedName>
</protein>
<accession>Q2FUI8</accession>
<dbReference type="EnsemblBacteria" id="ABD42817">
    <property type="protein sequence ID" value="ABD42817"/>
    <property type="gene ID" value="Mhun_3131"/>
</dbReference>
<dbReference type="SUPFAM" id="SSF49452">
    <property type="entry name" value="Starch-binding domain-like"/>
    <property type="match status" value="1"/>
</dbReference>
<dbReference type="Pfam" id="PF00112">
    <property type="entry name" value="Peptidase_C1"/>
    <property type="match status" value="1"/>
</dbReference>
<dbReference type="CDD" id="cd00146">
    <property type="entry name" value="PKD"/>
    <property type="match status" value="1"/>
</dbReference>
<dbReference type="InterPro" id="IPR013229">
    <property type="entry name" value="PEGA"/>
</dbReference>
<keyword evidence="2 6" id="KW-0645">Protease</keyword>
<dbReference type="InterPro" id="IPR013784">
    <property type="entry name" value="Carb-bd-like_fold"/>
</dbReference>
<dbReference type="Gene3D" id="2.60.40.1120">
    <property type="entry name" value="Carboxypeptidase-like, regulatory domain"/>
    <property type="match status" value="1"/>
</dbReference>
<dbReference type="InterPro" id="IPR015500">
    <property type="entry name" value="Peptidase_S8_subtilisin-rel"/>
</dbReference>
<dbReference type="EMBL" id="CP000254">
    <property type="protein sequence ID" value="ABD42817.1"/>
    <property type="molecule type" value="Genomic_DNA"/>
</dbReference>
<evidence type="ECO:0000256" key="1">
    <source>
        <dbReference type="ARBA" id="ARBA00011073"/>
    </source>
</evidence>
<dbReference type="Pfam" id="PF08308">
    <property type="entry name" value="PEGA"/>
    <property type="match status" value="2"/>
</dbReference>
<dbReference type="SMART" id="SM00645">
    <property type="entry name" value="Pept_C1"/>
    <property type="match status" value="1"/>
</dbReference>
<dbReference type="SUPFAM" id="SSF49299">
    <property type="entry name" value="PKD domain"/>
    <property type="match status" value="1"/>
</dbReference>
<dbReference type="GO" id="GO:0030246">
    <property type="term" value="F:carbohydrate binding"/>
    <property type="evidence" value="ECO:0007669"/>
    <property type="project" value="InterPro"/>
</dbReference>
<organism evidence="9 10">
    <name type="scientific">Methanospirillum hungatei JF-1 (strain ATCC 27890 / DSM 864 / NBRC 100397 / JF-1)</name>
    <dbReference type="NCBI Taxonomy" id="323259"/>
    <lineage>
        <taxon>Archaea</taxon>
        <taxon>Methanobacteriati</taxon>
        <taxon>Methanobacteriota</taxon>
        <taxon>Stenosarchaea group</taxon>
        <taxon>Methanomicrobia</taxon>
        <taxon>Methanomicrobiales</taxon>
        <taxon>Methanospirillaceae</taxon>
        <taxon>Methanospirillum</taxon>
    </lineage>
</organism>
<feature type="active site" description="Charge relay system" evidence="5 6">
    <location>
        <position position="795"/>
    </location>
</feature>
<dbReference type="PRINTS" id="PR00723">
    <property type="entry name" value="SUBTILISIN"/>
</dbReference>
<dbReference type="eggNOG" id="arCOG02510">
    <property type="taxonomic scope" value="Archaea"/>
</dbReference>
<dbReference type="CDD" id="cd07473">
    <property type="entry name" value="Peptidases_S8_Subtilisin_like"/>
    <property type="match status" value="1"/>
</dbReference>
<dbReference type="InterPro" id="IPR000668">
    <property type="entry name" value="Peptidase_C1A_C"/>
</dbReference>
<dbReference type="InterPro" id="IPR013783">
    <property type="entry name" value="Ig-like_fold"/>
</dbReference>
<dbReference type="InterPro" id="IPR038765">
    <property type="entry name" value="Papain-like_cys_pep_sf"/>
</dbReference>
<dbReference type="SMART" id="SM00089">
    <property type="entry name" value="PKD"/>
    <property type="match status" value="1"/>
</dbReference>
<dbReference type="Pfam" id="PF18911">
    <property type="entry name" value="PKD_4"/>
    <property type="match status" value="1"/>
</dbReference>
<dbReference type="InterPro" id="IPR054399">
    <property type="entry name" value="Fervidolysin-like_N_prodom"/>
</dbReference>
<comment type="similarity">
    <text evidence="1 6 7">Belongs to the peptidase S8 family.</text>
</comment>
<dbReference type="Pfam" id="PF00082">
    <property type="entry name" value="Peptidase_S8"/>
    <property type="match status" value="1"/>
</dbReference>
<name>Q2FUI8_METHJ</name>
<dbReference type="GO" id="GO:0004252">
    <property type="term" value="F:serine-type endopeptidase activity"/>
    <property type="evidence" value="ECO:0007669"/>
    <property type="project" value="UniProtKB-UniRule"/>
</dbReference>
<evidence type="ECO:0000256" key="6">
    <source>
        <dbReference type="PROSITE-ProRule" id="PRU01240"/>
    </source>
</evidence>
<dbReference type="InterPro" id="IPR036852">
    <property type="entry name" value="Peptidase_S8/S53_dom_sf"/>
</dbReference>
<dbReference type="InterPro" id="IPR023828">
    <property type="entry name" value="Peptidase_S8_Ser-AS"/>
</dbReference>
<dbReference type="Proteomes" id="UP000001941">
    <property type="component" value="Chromosome"/>
</dbReference>
<dbReference type="GeneID" id="25393603"/>
<dbReference type="SUPFAM" id="SSF54001">
    <property type="entry name" value="Cysteine proteinases"/>
    <property type="match status" value="1"/>
</dbReference>
<evidence type="ECO:0000256" key="2">
    <source>
        <dbReference type="ARBA" id="ARBA00022670"/>
    </source>
</evidence>
<keyword evidence="3 6" id="KW-0378">Hydrolase</keyword>
<dbReference type="PANTHER" id="PTHR43399">
    <property type="entry name" value="SUBTILISIN-RELATED"/>
    <property type="match status" value="1"/>
</dbReference>
<evidence type="ECO:0000256" key="7">
    <source>
        <dbReference type="RuleBase" id="RU003355"/>
    </source>
</evidence>
<dbReference type="Gene3D" id="2.60.40.10">
    <property type="entry name" value="Immunoglobulins"/>
    <property type="match status" value="1"/>
</dbReference>
<keyword evidence="4 6" id="KW-0720">Serine protease</keyword>
<reference evidence="10" key="1">
    <citation type="journal article" date="2016" name="Stand. Genomic Sci.">
        <title>Complete genome sequence of Methanospirillum hungatei type strain JF1.</title>
        <authorList>
            <person name="Gunsalus R.P."/>
            <person name="Cook L.E."/>
            <person name="Crable B."/>
            <person name="Rohlin L."/>
            <person name="McDonald E."/>
            <person name="Mouttaki H."/>
            <person name="Sieber J.R."/>
            <person name="Poweleit N."/>
            <person name="Zhou H."/>
            <person name="Lapidus A.L."/>
            <person name="Daligault H.E."/>
            <person name="Land M."/>
            <person name="Gilna P."/>
            <person name="Ivanova N."/>
            <person name="Kyrpides N."/>
            <person name="Culley D.E."/>
            <person name="McInerney M.J."/>
        </authorList>
    </citation>
    <scope>NUCLEOTIDE SEQUENCE [LARGE SCALE GENOMIC DNA]</scope>
    <source>
        <strain evidence="10">ATCC 27890 / DSM 864 / NBRC 100397 / JF-1</strain>
    </source>
</reference>
<gene>
    <name evidence="9" type="ordered locus">Mhun_3131</name>
</gene>
<dbReference type="RefSeq" id="WP_011450063.1">
    <property type="nucleotide sequence ID" value="NC_007796.1"/>
</dbReference>
<dbReference type="PROSITE" id="PS00139">
    <property type="entry name" value="THIOL_PROTEASE_CYS"/>
    <property type="match status" value="1"/>
</dbReference>
<evidence type="ECO:0000313" key="10">
    <source>
        <dbReference type="Proteomes" id="UP000001941"/>
    </source>
</evidence>
<dbReference type="eggNOG" id="arCOG00702">
    <property type="taxonomic scope" value="Archaea"/>
</dbReference>
<dbReference type="InterPro" id="IPR051048">
    <property type="entry name" value="Peptidase_S8/S53_subtilisin"/>
</dbReference>
<dbReference type="InterPro" id="IPR000169">
    <property type="entry name" value="Pept_cys_AS"/>
</dbReference>
<feature type="active site" description="Charge relay system" evidence="5 6">
    <location>
        <position position="958"/>
    </location>
</feature>
<dbReference type="InterPro" id="IPR000209">
    <property type="entry name" value="Peptidase_S8/S53_dom"/>
</dbReference>
<dbReference type="PROSITE" id="PS00640">
    <property type="entry name" value="THIOL_PROTEASE_ASN"/>
    <property type="match status" value="1"/>
</dbReference>
<dbReference type="InterPro" id="IPR000601">
    <property type="entry name" value="PKD_dom"/>
</dbReference>
<dbReference type="SUPFAM" id="SSF52743">
    <property type="entry name" value="Subtilisin-like"/>
    <property type="match status" value="1"/>
</dbReference>
<dbReference type="PROSITE" id="PS50093">
    <property type="entry name" value="PKD"/>
    <property type="match status" value="1"/>
</dbReference>
<dbReference type="InterPro" id="IPR035986">
    <property type="entry name" value="PKD_dom_sf"/>
</dbReference>
<dbReference type="eggNOG" id="arCOG03264">
    <property type="taxonomic scope" value="Archaea"/>
</dbReference>
<dbReference type="HOGENOM" id="CLU_283811_0_0_2"/>
<dbReference type="eggNOG" id="arCOG03611">
    <property type="taxonomic scope" value="Archaea"/>
</dbReference>
<feature type="active site" description="Charge relay system" evidence="5 6">
    <location>
        <position position="754"/>
    </location>
</feature>
<dbReference type="PROSITE" id="PS00136">
    <property type="entry name" value="SUBTILASE_ASP"/>
    <property type="match status" value="1"/>
</dbReference>
<dbReference type="CDD" id="cd02248">
    <property type="entry name" value="Peptidase_C1A"/>
    <property type="match status" value="1"/>
</dbReference>
<dbReference type="InterPro" id="IPR025661">
    <property type="entry name" value="Pept_asp_AS"/>
</dbReference>
<dbReference type="InterPro" id="IPR023827">
    <property type="entry name" value="Peptidase_S8_Asp-AS"/>
</dbReference>
<sequence>MSKPIVLIFILILLISIGLESGAATSVTILPGSQAVMKPPDSGVAPPYSLPSIVIPVTPKSTLQGDGPVSGIVQSPVLSGIISSKVEPEQLLPSTNITQNSSVCAQAYIPDRVIVKFKTDHFSPLSSVNQIQAEAHAAMGATVLADPSTLGVEGMQVVSVPNTTGTMKAIELYRMNPMVEYAQPDYLYSINSTIIDPPVSVNQQTVPYPETIQVKPSTVQVPNVPPPSSPPSWSTCLSSGYQSGVVGFEDPLSEEERYNAAQAEVDDINAYVKEHNLSWTAAVNPIMLMSPEEREHLKGLRHDLKSSTIVSGAGITPMEGLPTSFDWRNNGGDYTTPIKNQGSCGSCWAFATTGAFESYKEIKSGNPGMNPDYAEQYLVNCAGDQRGCNGGLFTAMAYFVNKAGLSGGVGTVTEANYPYTGSDGTCKSLSGYTRYSVDTAAGETWGYVGGGNEWSIPSDDAIKTAIYLYGPVAAGVYAESTFDSYRSGILDSTSSASYANHAIIIVGWGTLNGRTYWICKNSWGTSWGESGWFRIFSGRLRIGEGAAYFKYTASNPSGGTIAFNSNPSGAQIWIDGVNTGQVTPYTQTSVPIGTYSVTLKLSGYQEYTRSVSVTSGQTTVISATLSPIPTGSIAVSSTPSGARIWLDGVDTTKSTPATLSSVPIGSHAVSLVLSGYNSYSTVVMVHEGQTSIVSGTLNQINPGTQVLPNDPSFSSLWGLHNTGQSGGTGDADIDAPEAWSITTGSLGVIVAVVDTGVDYNHPDLVANIWRDPVTNTPGYDFYGSNDPNPMDEHGHGTHCAGTIGAVGNNGIGVTGVNWNVKIMPLRFLGADGYGSTSDAIEAFAWGYAKGARIFSNSWGAYGIDYALRDSINLYPDALFVCAAGNGDIYGNPYNTDSYPHSPSSLANVNILSVTATNRYDQRASWANYGATTVDVAAPGVSIMSTTKGNSYGTMSGTSMATPHVAGVAALIKAQNPSYSASQIKSAIMNNVDLKSGLSGRCVTGGRINAFASLASSLPLKAKFYGVPDTTIKPLRIRFYDVSEGIISSRLWNFGDGNTTGEVNPSHTYYNPGIYTVTLQVNDGVGTHASVLEIQGG</sequence>
<evidence type="ECO:0000256" key="3">
    <source>
        <dbReference type="ARBA" id="ARBA00022801"/>
    </source>
</evidence>
<feature type="domain" description="PKD" evidence="8">
    <location>
        <begin position="1019"/>
        <end position="1089"/>
    </location>
</feature>
<keyword evidence="10" id="KW-1185">Reference proteome</keyword>
<dbReference type="Gene3D" id="3.40.50.200">
    <property type="entry name" value="Peptidase S8/S53 domain"/>
    <property type="match status" value="1"/>
</dbReference>